<organism evidence="2 3">
    <name type="scientific">Helicocarpus griseus UAMH5409</name>
    <dbReference type="NCBI Taxonomy" id="1447875"/>
    <lineage>
        <taxon>Eukaryota</taxon>
        <taxon>Fungi</taxon>
        <taxon>Dikarya</taxon>
        <taxon>Ascomycota</taxon>
        <taxon>Pezizomycotina</taxon>
        <taxon>Eurotiomycetes</taxon>
        <taxon>Eurotiomycetidae</taxon>
        <taxon>Onygenales</taxon>
        <taxon>Ajellomycetaceae</taxon>
        <taxon>Helicocarpus</taxon>
    </lineage>
</organism>
<name>A0A2B7X5F6_9EURO</name>
<evidence type="ECO:0000256" key="1">
    <source>
        <dbReference type="SAM" id="Phobius"/>
    </source>
</evidence>
<protein>
    <submittedName>
        <fullName evidence="2">Uncharacterized protein</fullName>
    </submittedName>
</protein>
<keyword evidence="1" id="KW-1133">Transmembrane helix</keyword>
<feature type="transmembrane region" description="Helical" evidence="1">
    <location>
        <begin position="111"/>
        <end position="129"/>
    </location>
</feature>
<evidence type="ECO:0000313" key="3">
    <source>
        <dbReference type="Proteomes" id="UP000223968"/>
    </source>
</evidence>
<accession>A0A2B7X5F6</accession>
<comment type="caution">
    <text evidence="2">The sequence shown here is derived from an EMBL/GenBank/DDBJ whole genome shotgun (WGS) entry which is preliminary data.</text>
</comment>
<keyword evidence="3" id="KW-1185">Reference proteome</keyword>
<dbReference type="EMBL" id="PDNB01000140">
    <property type="protein sequence ID" value="PGH04090.1"/>
    <property type="molecule type" value="Genomic_DNA"/>
</dbReference>
<sequence>MSSTATQPSSFSGELAGQSVQCQLVPSLKDDSLPLVTNLYTFTERKDDGGDGADDTELSFGYSLRRFTLRALLLVIVPRALTAYFCVIEWFMITKNAESNQYGHRNALWVYYSWFIVGVFGLGISKFGLAGVEAAMLQDVTGKLTMPWLC</sequence>
<evidence type="ECO:0000313" key="2">
    <source>
        <dbReference type="EMBL" id="PGH04090.1"/>
    </source>
</evidence>
<keyword evidence="1" id="KW-0812">Transmembrane</keyword>
<dbReference type="AlphaFoldDB" id="A0A2B7X5F6"/>
<reference evidence="2 3" key="1">
    <citation type="submission" date="2017-10" db="EMBL/GenBank/DDBJ databases">
        <title>Comparative genomics in systemic dimorphic fungi from Ajellomycetaceae.</title>
        <authorList>
            <person name="Munoz J.F."/>
            <person name="Mcewen J.G."/>
            <person name="Clay O.K."/>
            <person name="Cuomo C.A."/>
        </authorList>
    </citation>
    <scope>NUCLEOTIDE SEQUENCE [LARGE SCALE GENOMIC DNA]</scope>
    <source>
        <strain evidence="2 3">UAMH5409</strain>
    </source>
</reference>
<dbReference type="Proteomes" id="UP000223968">
    <property type="component" value="Unassembled WGS sequence"/>
</dbReference>
<keyword evidence="1" id="KW-0472">Membrane</keyword>
<proteinExistence type="predicted"/>
<dbReference type="OrthoDB" id="5287717at2759"/>
<feature type="transmembrane region" description="Helical" evidence="1">
    <location>
        <begin position="71"/>
        <end position="91"/>
    </location>
</feature>
<gene>
    <name evidence="2" type="ORF">AJ79_07190</name>
</gene>